<protein>
    <submittedName>
        <fullName evidence="3">Uncharacterized protein</fullName>
    </submittedName>
</protein>
<comment type="caution">
    <text evidence="3">The sequence shown here is derived from an EMBL/GenBank/DDBJ whole genome shotgun (WGS) entry which is preliminary data.</text>
</comment>
<keyword evidence="4" id="KW-1185">Reference proteome</keyword>
<dbReference type="Gene3D" id="2.40.128.440">
    <property type="entry name" value="Uncharacterised protein PF14274, DUF4361"/>
    <property type="match status" value="1"/>
</dbReference>
<evidence type="ECO:0000259" key="1">
    <source>
        <dbReference type="Pfam" id="PF14274"/>
    </source>
</evidence>
<dbReference type="AlphaFoldDB" id="A0A401M0E5"/>
<evidence type="ECO:0000313" key="4">
    <source>
        <dbReference type="Proteomes" id="UP000288079"/>
    </source>
</evidence>
<dbReference type="Pfam" id="PF14274">
    <property type="entry name" value="BT_3044-like_C"/>
    <property type="match status" value="1"/>
</dbReference>
<reference evidence="3 4" key="1">
    <citation type="submission" date="2018-10" db="EMBL/GenBank/DDBJ databases">
        <title>Draft Genome Sequence of Bacteroides sp. KCTC 15687.</title>
        <authorList>
            <person name="Yu S.Y."/>
            <person name="Kim J.S."/>
            <person name="Oh B.S."/>
            <person name="Park S.H."/>
            <person name="Kang S.W."/>
            <person name="Park J.E."/>
            <person name="Choi S.H."/>
            <person name="Han K.I."/>
            <person name="Lee K.C."/>
            <person name="Eom M.K."/>
            <person name="Suh M.K."/>
            <person name="Lee D.H."/>
            <person name="Yoon H."/>
            <person name="Kim B."/>
            <person name="Yang S.J."/>
            <person name="Lee J.S."/>
            <person name="Lee J.H."/>
        </authorList>
    </citation>
    <scope>NUCLEOTIDE SEQUENCE [LARGE SCALE GENOMIC DNA]</scope>
    <source>
        <strain evidence="3 4">KCTC 15687</strain>
    </source>
</reference>
<dbReference type="Gene3D" id="2.60.40.1740">
    <property type="entry name" value="hypothetical protein (bacova_03559)"/>
    <property type="match status" value="1"/>
</dbReference>
<gene>
    <name evidence="3" type="ORF">KGMB02408_42070</name>
</gene>
<dbReference type="InterPro" id="IPR032509">
    <property type="entry name" value="DUF4973"/>
</dbReference>
<dbReference type="Pfam" id="PF16343">
    <property type="entry name" value="DUF4973"/>
    <property type="match status" value="1"/>
</dbReference>
<dbReference type="EMBL" id="BHWB01000022">
    <property type="protein sequence ID" value="GCB37262.1"/>
    <property type="molecule type" value="Genomic_DNA"/>
</dbReference>
<feature type="domain" description="DUF4973" evidence="2">
    <location>
        <begin position="127"/>
        <end position="252"/>
    </location>
</feature>
<evidence type="ECO:0000259" key="2">
    <source>
        <dbReference type="Pfam" id="PF16343"/>
    </source>
</evidence>
<organism evidence="3 4">
    <name type="scientific">Bacteroides faecalis</name>
    <dbReference type="NCBI Taxonomy" id="2447885"/>
    <lineage>
        <taxon>Bacteria</taxon>
        <taxon>Pseudomonadati</taxon>
        <taxon>Bacteroidota</taxon>
        <taxon>Bacteroidia</taxon>
        <taxon>Bacteroidales</taxon>
        <taxon>Bacteroidaceae</taxon>
        <taxon>Bacteroides</taxon>
    </lineage>
</organism>
<feature type="domain" description="BT-3044-like C-terminal" evidence="1">
    <location>
        <begin position="265"/>
        <end position="415"/>
    </location>
</feature>
<proteinExistence type="predicted"/>
<evidence type="ECO:0000313" key="3">
    <source>
        <dbReference type="EMBL" id="GCB37262.1"/>
    </source>
</evidence>
<accession>A0A401M0E5</accession>
<dbReference type="Proteomes" id="UP000288079">
    <property type="component" value="Unassembled WGS sequence"/>
</dbReference>
<dbReference type="InterPro" id="IPR025371">
    <property type="entry name" value="BT_3044-like_C"/>
</dbReference>
<name>A0A401M0E5_9BACE</name>
<sequence length="433" mass="49441">MSFTACDEDTLNTIKELNLKMTFYYDGTEITDLKNVINLNGTGTLAYTLDSVAFDALDITAKILEKTSSTKEDVTINFDSKSNKGTIIISSTLKEEVTLEVTVKNNGKVIRTYQLKITNFIAEEEDKRPRISLDALAGEGEIYNVHIPFHSESIPYFYELSVIAEGIYANEQNLNVNISIDSDTLEKFNQEKFGFRNDLRYKQLPDSYYSCPIVCHIPEGINTQKLPIEFKNMTNLDMSKRWILPVTIKKDPSYILNMENKKHRAFLNIISYNNYSGTYSSTEMKIYVRETTNDPATVDTRTAFAIDAQTIFFYAGTTWMEDENRDKYKVIVEFGEGVKDEDGIITGPIVVQGNTDNEAQITPFGECTYKRSITQHTTQPHINVETTILYLSYYYTDVTSNPAYPIRYRVTGSMTMQRSINTLIPDKDQAIIW</sequence>